<protein>
    <submittedName>
        <fullName evidence="2">Uncharacterized protein</fullName>
    </submittedName>
</protein>
<proteinExistence type="predicted"/>
<keyword evidence="3" id="KW-1185">Reference proteome</keyword>
<organism evidence="2 3">
    <name type="scientific">Clathrus columnatus</name>
    <dbReference type="NCBI Taxonomy" id="1419009"/>
    <lineage>
        <taxon>Eukaryota</taxon>
        <taxon>Fungi</taxon>
        <taxon>Dikarya</taxon>
        <taxon>Basidiomycota</taxon>
        <taxon>Agaricomycotina</taxon>
        <taxon>Agaricomycetes</taxon>
        <taxon>Phallomycetidae</taxon>
        <taxon>Phallales</taxon>
        <taxon>Clathraceae</taxon>
        <taxon>Clathrus</taxon>
    </lineage>
</organism>
<comment type="caution">
    <text evidence="2">The sequence shown here is derived from an EMBL/GenBank/DDBJ whole genome shotgun (WGS) entry which is preliminary data.</text>
</comment>
<dbReference type="AlphaFoldDB" id="A0AAV5ANP3"/>
<accession>A0AAV5ANP3</accession>
<reference evidence="2" key="1">
    <citation type="submission" date="2021-10" db="EMBL/GenBank/DDBJ databases">
        <title>De novo Genome Assembly of Clathrus columnatus (Basidiomycota, Fungi) Using Illumina and Nanopore Sequence Data.</title>
        <authorList>
            <person name="Ogiso-Tanaka E."/>
            <person name="Itagaki H."/>
            <person name="Hosoya T."/>
            <person name="Hosaka K."/>
        </authorList>
    </citation>
    <scope>NUCLEOTIDE SEQUENCE</scope>
    <source>
        <strain evidence="2">MO-923</strain>
    </source>
</reference>
<feature type="signal peptide" evidence="1">
    <location>
        <begin position="1"/>
        <end position="17"/>
    </location>
</feature>
<sequence length="164" mass="15696">MQSFILLCFFAALLVNAVPIPQLDAVTGLASSVPVVGGLLADPADIAEDVTGLVDGLTGGIGSGGLLKRNPQPQLDDLTGIASGAGGSITNPTVIIGEVTGIVGGLAGGGIGGGLLKRNPQSGGVLGLDAAGLPGDILDTVGLEPVAGVVNDVVAEVEGLAGGL</sequence>
<name>A0AAV5ANP3_9AGAM</name>
<gene>
    <name evidence="2" type="ORF">Clacol_010525</name>
</gene>
<evidence type="ECO:0000313" key="3">
    <source>
        <dbReference type="Proteomes" id="UP001050691"/>
    </source>
</evidence>
<dbReference type="Proteomes" id="UP001050691">
    <property type="component" value="Unassembled WGS sequence"/>
</dbReference>
<evidence type="ECO:0000256" key="1">
    <source>
        <dbReference type="SAM" id="SignalP"/>
    </source>
</evidence>
<keyword evidence="1" id="KW-0732">Signal</keyword>
<evidence type="ECO:0000313" key="2">
    <source>
        <dbReference type="EMBL" id="GJJ16229.1"/>
    </source>
</evidence>
<feature type="chain" id="PRO_5043831452" evidence="1">
    <location>
        <begin position="18"/>
        <end position="164"/>
    </location>
</feature>
<dbReference type="EMBL" id="BPWL01000016">
    <property type="protein sequence ID" value="GJJ16229.1"/>
    <property type="molecule type" value="Genomic_DNA"/>
</dbReference>